<evidence type="ECO:0000256" key="4">
    <source>
        <dbReference type="ARBA" id="ARBA00022692"/>
    </source>
</evidence>
<evidence type="ECO:0000256" key="6">
    <source>
        <dbReference type="ARBA" id="ARBA00023136"/>
    </source>
</evidence>
<sequence>MASQPSIIACGIPMTIVGMVLKFMARTAACSAAFGLRGKLLRMVIMHVRSSSSCSDSIFAKEYDTYPDTLSTGVFFGMLIAVPVALIYYLVLAL</sequence>
<evidence type="ECO:0000313" key="10">
    <source>
        <dbReference type="Proteomes" id="UP001472677"/>
    </source>
</evidence>
<comment type="similarity">
    <text evidence="2">Belongs to the auxin efflux carrier (TC 2.A.69.1) family.</text>
</comment>
<name>A0ABR2BWI9_9ROSI</name>
<feature type="transmembrane region" description="Helical" evidence="8">
    <location>
        <begin position="70"/>
        <end position="91"/>
    </location>
</feature>
<evidence type="ECO:0000256" key="7">
    <source>
        <dbReference type="ARBA" id="ARBA00023294"/>
    </source>
</evidence>
<dbReference type="Proteomes" id="UP001472677">
    <property type="component" value="Unassembled WGS sequence"/>
</dbReference>
<dbReference type="Pfam" id="PF03547">
    <property type="entry name" value="Mem_trans"/>
    <property type="match status" value="1"/>
</dbReference>
<dbReference type="EMBL" id="JBBPBM010000078">
    <property type="protein sequence ID" value="KAK8511486.1"/>
    <property type="molecule type" value="Genomic_DNA"/>
</dbReference>
<reference evidence="9 10" key="1">
    <citation type="journal article" date="2024" name="G3 (Bethesda)">
        <title>Genome assembly of Hibiscus sabdariffa L. provides insights into metabolisms of medicinal natural products.</title>
        <authorList>
            <person name="Kim T."/>
        </authorList>
    </citation>
    <scope>NUCLEOTIDE SEQUENCE [LARGE SCALE GENOMIC DNA]</scope>
    <source>
        <strain evidence="9">TK-2024</strain>
        <tissue evidence="9">Old leaves</tissue>
    </source>
</reference>
<accession>A0ABR2BWI9</accession>
<keyword evidence="3" id="KW-0813">Transport</keyword>
<evidence type="ECO:0000256" key="3">
    <source>
        <dbReference type="ARBA" id="ARBA00022448"/>
    </source>
</evidence>
<keyword evidence="7" id="KW-0927">Auxin signaling pathway</keyword>
<evidence type="ECO:0000256" key="5">
    <source>
        <dbReference type="ARBA" id="ARBA00022989"/>
    </source>
</evidence>
<dbReference type="PANTHER" id="PTHR31752:SF40">
    <property type="entry name" value="AUXIN EFFLUX CARRIER COMPONENT 8"/>
    <property type="match status" value="1"/>
</dbReference>
<comment type="caution">
    <text evidence="9">The sequence shown here is derived from an EMBL/GenBank/DDBJ whole genome shotgun (WGS) entry which is preliminary data.</text>
</comment>
<evidence type="ECO:0000256" key="2">
    <source>
        <dbReference type="ARBA" id="ARBA00009177"/>
    </source>
</evidence>
<gene>
    <name evidence="9" type="ORF">V6N12_038089</name>
</gene>
<dbReference type="InterPro" id="IPR004776">
    <property type="entry name" value="Mem_transp_PIN-like"/>
</dbReference>
<keyword evidence="4 8" id="KW-0812">Transmembrane</keyword>
<keyword evidence="10" id="KW-1185">Reference proteome</keyword>
<dbReference type="InterPro" id="IPR051107">
    <property type="entry name" value="Auxin_Efflux_Carrier"/>
</dbReference>
<comment type="subcellular location">
    <subcellularLocation>
        <location evidence="1">Endomembrane system</location>
        <topology evidence="1">Multi-pass membrane protein</topology>
    </subcellularLocation>
</comment>
<organism evidence="9 10">
    <name type="scientific">Hibiscus sabdariffa</name>
    <name type="common">roselle</name>
    <dbReference type="NCBI Taxonomy" id="183260"/>
    <lineage>
        <taxon>Eukaryota</taxon>
        <taxon>Viridiplantae</taxon>
        <taxon>Streptophyta</taxon>
        <taxon>Embryophyta</taxon>
        <taxon>Tracheophyta</taxon>
        <taxon>Spermatophyta</taxon>
        <taxon>Magnoliopsida</taxon>
        <taxon>eudicotyledons</taxon>
        <taxon>Gunneridae</taxon>
        <taxon>Pentapetalae</taxon>
        <taxon>rosids</taxon>
        <taxon>malvids</taxon>
        <taxon>Malvales</taxon>
        <taxon>Malvaceae</taxon>
        <taxon>Malvoideae</taxon>
        <taxon>Hibiscus</taxon>
    </lineage>
</organism>
<evidence type="ECO:0000313" key="9">
    <source>
        <dbReference type="EMBL" id="KAK8511486.1"/>
    </source>
</evidence>
<feature type="transmembrane region" description="Helical" evidence="8">
    <location>
        <begin position="6"/>
        <end position="36"/>
    </location>
</feature>
<proteinExistence type="inferred from homology"/>
<dbReference type="PANTHER" id="PTHR31752">
    <property type="entry name" value="AUXIN EFFLUX CARRIER COMPONENT 1B-RELATED"/>
    <property type="match status" value="1"/>
</dbReference>
<evidence type="ECO:0000256" key="8">
    <source>
        <dbReference type="SAM" id="Phobius"/>
    </source>
</evidence>
<keyword evidence="5 8" id="KW-1133">Transmembrane helix</keyword>
<protein>
    <submittedName>
        <fullName evidence="9">Uncharacterized protein</fullName>
    </submittedName>
</protein>
<evidence type="ECO:0000256" key="1">
    <source>
        <dbReference type="ARBA" id="ARBA00004127"/>
    </source>
</evidence>
<keyword evidence="6 8" id="KW-0472">Membrane</keyword>